<name>A0A653E8I4_9PSED</name>
<protein>
    <submittedName>
        <fullName evidence="1">Uncharacterized protein</fullName>
    </submittedName>
</protein>
<gene>
    <name evidence="1" type="ORF">PMYSY11_3387</name>
</gene>
<dbReference type="EMBL" id="LR215729">
    <property type="protein sequence ID" value="VEV98431.1"/>
    <property type="molecule type" value="Genomic_DNA"/>
</dbReference>
<sequence length="38" mass="4381">MHCNHAARLIRSTEKGLAPRALPALQNTHHMQGFYDYM</sequence>
<dbReference type="AlphaFoldDB" id="A0A653E8I4"/>
<reference evidence="1" key="1">
    <citation type="submission" date="2019-02" db="EMBL/GenBank/DDBJ databases">
        <authorList>
            <consortium name="Genoscope - CEA"/>
            <person name="William W."/>
        </authorList>
    </citation>
    <scope>NUCLEOTIDE SEQUENCE [LARGE SCALE GENOMIC DNA]</scope>
    <source>
        <strain evidence="1">YSy11</strain>
    </source>
</reference>
<evidence type="ECO:0000313" key="1">
    <source>
        <dbReference type="EMBL" id="VEV98431.1"/>
    </source>
</evidence>
<accession>A0A653E8I4</accession>
<proteinExistence type="predicted"/>
<organism evidence="1">
    <name type="scientific">Pseudomonas marincola</name>
    <dbReference type="NCBI Taxonomy" id="437900"/>
    <lineage>
        <taxon>Bacteria</taxon>
        <taxon>Pseudomonadati</taxon>
        <taxon>Pseudomonadota</taxon>
        <taxon>Gammaproteobacteria</taxon>
        <taxon>Pseudomonadales</taxon>
        <taxon>Pseudomonadaceae</taxon>
        <taxon>Pseudomonas</taxon>
    </lineage>
</organism>